<organism evidence="2 3">
    <name type="scientific">Hominiventricola filiformis</name>
    <dbReference type="NCBI Taxonomy" id="2885352"/>
    <lineage>
        <taxon>Bacteria</taxon>
        <taxon>Bacillati</taxon>
        <taxon>Bacillota</taxon>
        <taxon>Clostridia</taxon>
        <taxon>Lachnospirales</taxon>
        <taxon>Lachnospiraceae</taxon>
        <taxon>Hominiventricola</taxon>
    </lineage>
</organism>
<dbReference type="AlphaFoldDB" id="A0AAE3A2G5"/>
<dbReference type="Proteomes" id="UP001198220">
    <property type="component" value="Unassembled WGS sequence"/>
</dbReference>
<reference evidence="2 3" key="1">
    <citation type="submission" date="2021-10" db="EMBL/GenBank/DDBJ databases">
        <title>Anaerobic single-cell dispensing facilitates the cultivation of human gut bacteria.</title>
        <authorList>
            <person name="Afrizal A."/>
        </authorList>
    </citation>
    <scope>NUCLEOTIDE SEQUENCE [LARGE SCALE GENOMIC DNA]</scope>
    <source>
        <strain evidence="2 3">CLA-AA-H276</strain>
    </source>
</reference>
<dbReference type="SUPFAM" id="SSF47413">
    <property type="entry name" value="lambda repressor-like DNA-binding domains"/>
    <property type="match status" value="1"/>
</dbReference>
<dbReference type="EMBL" id="JAJEPS010000001">
    <property type="protein sequence ID" value="MCC2124847.1"/>
    <property type="molecule type" value="Genomic_DNA"/>
</dbReference>
<proteinExistence type="predicted"/>
<dbReference type="Gene3D" id="1.10.260.40">
    <property type="entry name" value="lambda repressor-like DNA-binding domains"/>
    <property type="match status" value="1"/>
</dbReference>
<dbReference type="PROSITE" id="PS50943">
    <property type="entry name" value="HTH_CROC1"/>
    <property type="match status" value="1"/>
</dbReference>
<dbReference type="SMART" id="SM00530">
    <property type="entry name" value="HTH_XRE"/>
    <property type="match status" value="1"/>
</dbReference>
<dbReference type="InterPro" id="IPR010982">
    <property type="entry name" value="Lambda_DNA-bd_dom_sf"/>
</dbReference>
<evidence type="ECO:0000313" key="2">
    <source>
        <dbReference type="EMBL" id="MCC2124847.1"/>
    </source>
</evidence>
<protein>
    <submittedName>
        <fullName evidence="2">Helix-turn-helix domain-containing protein</fullName>
    </submittedName>
</protein>
<dbReference type="RefSeq" id="WP_308458402.1">
    <property type="nucleotide sequence ID" value="NZ_JAJEPS010000001.1"/>
</dbReference>
<feature type="domain" description="HTH cro/C1-type" evidence="1">
    <location>
        <begin position="8"/>
        <end position="62"/>
    </location>
</feature>
<sequence>MTEFSEKLRAAMKERNINQVQLAGLTGKCKATVSQWLSGKQTPTEDGQARIAQAMGLPEDYFWKEGSVIHLVKKAGTIEKLLPKDAARLLGISVKSVSIGLQQGVFPWGYGINTGRSWVYLINARRFAEIEGIDLGQKGESTNVST</sequence>
<name>A0AAE3A2G5_9FIRM</name>
<dbReference type="GO" id="GO:0003677">
    <property type="term" value="F:DNA binding"/>
    <property type="evidence" value="ECO:0007669"/>
    <property type="project" value="InterPro"/>
</dbReference>
<accession>A0AAE3A2G5</accession>
<dbReference type="CDD" id="cd00093">
    <property type="entry name" value="HTH_XRE"/>
    <property type="match status" value="1"/>
</dbReference>
<gene>
    <name evidence="2" type="ORF">LKD36_01485</name>
</gene>
<comment type="caution">
    <text evidence="2">The sequence shown here is derived from an EMBL/GenBank/DDBJ whole genome shotgun (WGS) entry which is preliminary data.</text>
</comment>
<evidence type="ECO:0000313" key="3">
    <source>
        <dbReference type="Proteomes" id="UP001198220"/>
    </source>
</evidence>
<dbReference type="Pfam" id="PF01381">
    <property type="entry name" value="HTH_3"/>
    <property type="match status" value="1"/>
</dbReference>
<keyword evidence="3" id="KW-1185">Reference proteome</keyword>
<dbReference type="InterPro" id="IPR001387">
    <property type="entry name" value="Cro/C1-type_HTH"/>
</dbReference>
<evidence type="ECO:0000259" key="1">
    <source>
        <dbReference type="PROSITE" id="PS50943"/>
    </source>
</evidence>